<keyword evidence="2" id="KW-1185">Reference proteome</keyword>
<proteinExistence type="predicted"/>
<evidence type="ECO:0000313" key="2">
    <source>
        <dbReference type="Proteomes" id="UP000049855"/>
    </source>
</evidence>
<dbReference type="RefSeq" id="WP_021167459.1">
    <property type="nucleotide sequence ID" value="NZ_CTRP01000004.1"/>
</dbReference>
<dbReference type="Proteomes" id="UP000049855">
    <property type="component" value="Unassembled WGS sequence"/>
</dbReference>
<sequence length="161" mass="18177">MGTTLKPVIIRLNKTQLEVSKVAKIPKNRMTELVNQKGTPPKPEEIQRLCVALDDYRQLGYQYCSNECKLGRYLGYQYGEIEPGTTGLSIISNLFGLEQMLGELARMLCNNTVTSEMMARLSQIKLSIMALEIMYSEGTLKAGGTDMVFLTEYIQKEKNRP</sequence>
<gene>
    <name evidence="1" type="ORF">SpAn4DRAFT_3860</name>
</gene>
<organism evidence="1 2">
    <name type="scientific">Sporomusa ovata</name>
    <dbReference type="NCBI Taxonomy" id="2378"/>
    <lineage>
        <taxon>Bacteria</taxon>
        <taxon>Bacillati</taxon>
        <taxon>Bacillota</taxon>
        <taxon>Negativicutes</taxon>
        <taxon>Selenomonadales</taxon>
        <taxon>Sporomusaceae</taxon>
        <taxon>Sporomusa</taxon>
    </lineage>
</organism>
<name>A0A0U1KVP5_9FIRM</name>
<evidence type="ECO:0000313" key="1">
    <source>
        <dbReference type="EMBL" id="CQR71355.1"/>
    </source>
</evidence>
<accession>A0A0U1KVP5</accession>
<reference evidence="2" key="1">
    <citation type="submission" date="2015-03" db="EMBL/GenBank/DDBJ databases">
        <authorList>
            <person name="Nijsse Bart"/>
        </authorList>
    </citation>
    <scope>NUCLEOTIDE SEQUENCE [LARGE SCALE GENOMIC DNA]</scope>
</reference>
<dbReference type="AlphaFoldDB" id="A0A0U1KVP5"/>
<protein>
    <submittedName>
        <fullName evidence="1">Uncharacterized protein</fullName>
    </submittedName>
</protein>
<dbReference type="EMBL" id="CTRP01000004">
    <property type="protein sequence ID" value="CQR71355.1"/>
    <property type="molecule type" value="Genomic_DNA"/>
</dbReference>